<evidence type="ECO:0000259" key="10">
    <source>
        <dbReference type="Pfam" id="PF16178"/>
    </source>
</evidence>
<dbReference type="EMBL" id="OZ035826">
    <property type="protein sequence ID" value="CAL1603295.1"/>
    <property type="molecule type" value="Genomic_DNA"/>
</dbReference>
<keyword evidence="6 8" id="KW-0472">Membrane</keyword>
<evidence type="ECO:0000256" key="6">
    <source>
        <dbReference type="ARBA" id="ARBA00023136"/>
    </source>
</evidence>
<dbReference type="Pfam" id="PF16178">
    <property type="entry name" value="Anoct_dimer"/>
    <property type="match status" value="1"/>
</dbReference>
<dbReference type="PANTHER" id="PTHR12308">
    <property type="entry name" value="ANOCTAMIN"/>
    <property type="match status" value="1"/>
</dbReference>
<reference evidence="11 12" key="1">
    <citation type="submission" date="2024-04" db="EMBL/GenBank/DDBJ databases">
        <authorList>
            <person name="Waldvogel A.-M."/>
            <person name="Schoenle A."/>
        </authorList>
    </citation>
    <scope>NUCLEOTIDE SEQUENCE [LARGE SCALE GENOMIC DNA]</scope>
</reference>
<dbReference type="InterPro" id="IPR049452">
    <property type="entry name" value="Anoctamin_TM"/>
</dbReference>
<comment type="subcellular location">
    <subcellularLocation>
        <location evidence="1">Cell membrane</location>
        <topology evidence="1">Multi-pass membrane protein</topology>
    </subcellularLocation>
    <subcellularLocation>
        <location evidence="8">Membrane</location>
        <topology evidence="8">Multi-pass membrane protein</topology>
    </subcellularLocation>
</comment>
<dbReference type="Pfam" id="PF04547">
    <property type="entry name" value="Anoctamin"/>
    <property type="match status" value="1"/>
</dbReference>
<evidence type="ECO:0000259" key="9">
    <source>
        <dbReference type="Pfam" id="PF04547"/>
    </source>
</evidence>
<proteinExistence type="inferred from homology"/>
<evidence type="ECO:0000256" key="7">
    <source>
        <dbReference type="ARBA" id="ARBA00023180"/>
    </source>
</evidence>
<evidence type="ECO:0000256" key="4">
    <source>
        <dbReference type="ARBA" id="ARBA00022692"/>
    </source>
</evidence>
<sequence length="394" mass="45415">MFFCKKAEQETFELKEPLLPSVAPQRTFDYMLVSHKYEDDGDLKKQRANYFIHQLERKNFSITKIENEEKIFYGVRAPKEVFEDYMYLLKVSDSCNWTGDLASDVMQATRIRIVHFILHNTYTNTGENLSELLKHDVFETAFCLHERKEQKSLGKKWARWTGLFTGQPLGRVKNYFGEKVALYYLWLGWYTKLLVPAAALGVVAFLYGLAFFRTNPLIKDVCDSNIIMCPRCDKRCSVWQLSDTCTYAKVNILFDNEGTVAFAMCMAIWATLFLELWKRHRAKFVSKWKVYDWCEEELPADGHQRSPCSEVVVNLCGALNHLVTSSSLAARDISYFNGLPKLLGIKGSHDNSAGSLKAARAASTVLCNMFQYSKLHKDYKLKGFSRRDFTDVTI</sequence>
<evidence type="ECO:0000313" key="12">
    <source>
        <dbReference type="Proteomes" id="UP001497482"/>
    </source>
</evidence>
<dbReference type="InterPro" id="IPR011989">
    <property type="entry name" value="ARM-like"/>
</dbReference>
<comment type="similarity">
    <text evidence="2 8">Belongs to the anoctamin family.</text>
</comment>
<keyword evidence="7" id="KW-0325">Glycoprotein</keyword>
<dbReference type="InterPro" id="IPR032394">
    <property type="entry name" value="Anoct_dimer"/>
</dbReference>
<feature type="domain" description="Anoctamin dimerisation" evidence="10">
    <location>
        <begin position="107"/>
        <end position="169"/>
    </location>
</feature>
<gene>
    <name evidence="11" type="ORF">KC01_LOCUS30991</name>
</gene>
<keyword evidence="5 8" id="KW-1133">Transmembrane helix</keyword>
<protein>
    <recommendedName>
        <fullName evidence="8">Anoctamin</fullName>
    </recommendedName>
</protein>
<feature type="domain" description="Anoctamin transmembrane" evidence="9">
    <location>
        <begin position="172"/>
        <end position="299"/>
    </location>
</feature>
<dbReference type="GO" id="GO:0005886">
    <property type="term" value="C:plasma membrane"/>
    <property type="evidence" value="ECO:0007669"/>
    <property type="project" value="UniProtKB-SubCell"/>
</dbReference>
<evidence type="ECO:0000256" key="2">
    <source>
        <dbReference type="ARBA" id="ARBA00009671"/>
    </source>
</evidence>
<feature type="transmembrane region" description="Helical" evidence="8">
    <location>
        <begin position="259"/>
        <end position="277"/>
    </location>
</feature>
<dbReference type="PANTHER" id="PTHR12308:SF37">
    <property type="entry name" value="ANOCTAMIN-9"/>
    <property type="match status" value="1"/>
</dbReference>
<dbReference type="InterPro" id="IPR007632">
    <property type="entry name" value="Anoctamin"/>
</dbReference>
<evidence type="ECO:0000256" key="5">
    <source>
        <dbReference type="ARBA" id="ARBA00022989"/>
    </source>
</evidence>
<comment type="caution">
    <text evidence="8">Lacks conserved residue(s) required for the propagation of feature annotation.</text>
</comment>
<dbReference type="GO" id="GO:0046983">
    <property type="term" value="F:protein dimerization activity"/>
    <property type="evidence" value="ECO:0007669"/>
    <property type="project" value="InterPro"/>
</dbReference>
<feature type="transmembrane region" description="Helical" evidence="8">
    <location>
        <begin position="181"/>
        <end position="207"/>
    </location>
</feature>
<evidence type="ECO:0000313" key="11">
    <source>
        <dbReference type="EMBL" id="CAL1603295.1"/>
    </source>
</evidence>
<evidence type="ECO:0000256" key="1">
    <source>
        <dbReference type="ARBA" id="ARBA00004651"/>
    </source>
</evidence>
<evidence type="ECO:0000256" key="8">
    <source>
        <dbReference type="RuleBase" id="RU280814"/>
    </source>
</evidence>
<keyword evidence="4 8" id="KW-0812">Transmembrane</keyword>
<dbReference type="AlphaFoldDB" id="A0AAV2LQ47"/>
<organism evidence="11 12">
    <name type="scientific">Knipowitschia caucasica</name>
    <name type="common">Caucasian dwarf goby</name>
    <name type="synonym">Pomatoschistus caucasicus</name>
    <dbReference type="NCBI Taxonomy" id="637954"/>
    <lineage>
        <taxon>Eukaryota</taxon>
        <taxon>Metazoa</taxon>
        <taxon>Chordata</taxon>
        <taxon>Craniata</taxon>
        <taxon>Vertebrata</taxon>
        <taxon>Euteleostomi</taxon>
        <taxon>Actinopterygii</taxon>
        <taxon>Neopterygii</taxon>
        <taxon>Teleostei</taxon>
        <taxon>Neoteleostei</taxon>
        <taxon>Acanthomorphata</taxon>
        <taxon>Gobiaria</taxon>
        <taxon>Gobiiformes</taxon>
        <taxon>Gobioidei</taxon>
        <taxon>Gobiidae</taxon>
        <taxon>Gobiinae</taxon>
        <taxon>Knipowitschia</taxon>
    </lineage>
</organism>
<dbReference type="GO" id="GO:0005254">
    <property type="term" value="F:chloride channel activity"/>
    <property type="evidence" value="ECO:0007669"/>
    <property type="project" value="TreeGrafter"/>
</dbReference>
<accession>A0AAV2LQ47</accession>
<keyword evidence="3" id="KW-1003">Cell membrane</keyword>
<dbReference type="Gene3D" id="1.25.10.10">
    <property type="entry name" value="Leucine-rich Repeat Variant"/>
    <property type="match status" value="1"/>
</dbReference>
<keyword evidence="12" id="KW-1185">Reference proteome</keyword>
<name>A0AAV2LQ47_KNICA</name>
<dbReference type="Proteomes" id="UP001497482">
    <property type="component" value="Chromosome 4"/>
</dbReference>
<evidence type="ECO:0000256" key="3">
    <source>
        <dbReference type="ARBA" id="ARBA00022475"/>
    </source>
</evidence>